<accession>A0A1B6LU38</accession>
<organism evidence="2">
    <name type="scientific">Graphocephala atropunctata</name>
    <dbReference type="NCBI Taxonomy" id="36148"/>
    <lineage>
        <taxon>Eukaryota</taxon>
        <taxon>Metazoa</taxon>
        <taxon>Ecdysozoa</taxon>
        <taxon>Arthropoda</taxon>
        <taxon>Hexapoda</taxon>
        <taxon>Insecta</taxon>
        <taxon>Pterygota</taxon>
        <taxon>Neoptera</taxon>
        <taxon>Paraneoptera</taxon>
        <taxon>Hemiptera</taxon>
        <taxon>Auchenorrhyncha</taxon>
        <taxon>Membracoidea</taxon>
        <taxon>Cicadellidae</taxon>
        <taxon>Cicadellinae</taxon>
        <taxon>Cicadellini</taxon>
        <taxon>Graphocephala</taxon>
    </lineage>
</organism>
<dbReference type="Pfam" id="PF00041">
    <property type="entry name" value="fn3"/>
    <property type="match status" value="1"/>
</dbReference>
<dbReference type="PROSITE" id="PS50853">
    <property type="entry name" value="FN3"/>
    <property type="match status" value="1"/>
</dbReference>
<protein>
    <recommendedName>
        <fullName evidence="1">Fibronectin type-III domain-containing protein</fullName>
    </recommendedName>
</protein>
<dbReference type="InterPro" id="IPR003961">
    <property type="entry name" value="FN3_dom"/>
</dbReference>
<dbReference type="InterPro" id="IPR036116">
    <property type="entry name" value="FN3_sf"/>
</dbReference>
<feature type="non-terminal residue" evidence="2">
    <location>
        <position position="1"/>
    </location>
</feature>
<proteinExistence type="predicted"/>
<dbReference type="AlphaFoldDB" id="A0A1B6LU38"/>
<name>A0A1B6LU38_9HEMI</name>
<evidence type="ECO:0000313" key="2">
    <source>
        <dbReference type="EMBL" id="JAT27185.1"/>
    </source>
</evidence>
<dbReference type="SUPFAM" id="SSF49265">
    <property type="entry name" value="Fibronectin type III"/>
    <property type="match status" value="1"/>
</dbReference>
<dbReference type="InterPro" id="IPR013783">
    <property type="entry name" value="Ig-like_fold"/>
</dbReference>
<evidence type="ECO:0000259" key="1">
    <source>
        <dbReference type="PROSITE" id="PS50853"/>
    </source>
</evidence>
<gene>
    <name evidence="2" type="ORF">g.45197</name>
</gene>
<feature type="domain" description="Fibronectin type-III" evidence="1">
    <location>
        <begin position="164"/>
        <end position="255"/>
    </location>
</feature>
<dbReference type="EMBL" id="GEBQ01012792">
    <property type="protein sequence ID" value="JAT27185.1"/>
    <property type="molecule type" value="Transcribed_RNA"/>
</dbReference>
<dbReference type="Gene3D" id="2.170.300.10">
    <property type="entry name" value="Tie2 ligand-binding domain superfamily"/>
    <property type="match status" value="1"/>
</dbReference>
<dbReference type="CDD" id="cd00063">
    <property type="entry name" value="FN3"/>
    <property type="match status" value="1"/>
</dbReference>
<dbReference type="Gene3D" id="2.60.40.10">
    <property type="entry name" value="Immunoglobulins"/>
    <property type="match status" value="1"/>
</dbReference>
<reference evidence="2" key="1">
    <citation type="submission" date="2015-11" db="EMBL/GenBank/DDBJ databases">
        <title>De novo transcriptome assembly of four potential Pierce s Disease insect vectors from Arizona vineyards.</title>
        <authorList>
            <person name="Tassone E.E."/>
        </authorList>
    </citation>
    <scope>NUCLEOTIDE SEQUENCE</scope>
</reference>
<sequence length="255" mass="28729">CNEQCSPGTYGNNCSQECGHCISGSSCDIYTGKCEKCHPGYLAPYCTQMSVYYSFGPKLSSDEYRKMTVTFYPGNGTSGQGNAKLYQIQSRTKGQDWKTYPSKIIPTKEVSANSTIPVDEVVETIEGLEDGVFYEVRVLFLDSNNSRYEGELVKVTKEHTKCDIPEHVDYNLQTTSNITSFSVSWTYKPQTEHGCPLEAYEVSWKEGWRWYTNYTSDTSYTLTDYLPRVKVQFKVRAKTSGGFAPFSDTVSAVTH</sequence>